<sequence>MPSEDCYVPVEVSCPELRLTLKRKGDKYLIDKFGGAVWLTDMMHLSTLFYQAYRTNKKNAKAADLLICLGETLGRGERHESVEEVCEALAHHEGDQSEYH</sequence>
<dbReference type="WBParaSite" id="PSU_v2.g12712.t1">
    <property type="protein sequence ID" value="PSU_v2.g12712.t1"/>
    <property type="gene ID" value="PSU_v2.g12712"/>
</dbReference>
<evidence type="ECO:0000313" key="2">
    <source>
        <dbReference type="WBParaSite" id="PSU_v2.g12712.t1"/>
    </source>
</evidence>
<keyword evidence="1" id="KW-1185">Reference proteome</keyword>
<protein>
    <submittedName>
        <fullName evidence="2">PqqD family protein</fullName>
    </submittedName>
</protein>
<dbReference type="Proteomes" id="UP000887577">
    <property type="component" value="Unplaced"/>
</dbReference>
<reference evidence="2" key="1">
    <citation type="submission" date="2022-11" db="UniProtKB">
        <authorList>
            <consortium name="WormBaseParasite"/>
        </authorList>
    </citation>
    <scope>IDENTIFICATION</scope>
</reference>
<accession>A0A914XZT3</accession>
<proteinExistence type="predicted"/>
<dbReference type="AlphaFoldDB" id="A0A914XZT3"/>
<evidence type="ECO:0000313" key="1">
    <source>
        <dbReference type="Proteomes" id="UP000887577"/>
    </source>
</evidence>
<organism evidence="1 2">
    <name type="scientific">Panagrolaimus superbus</name>
    <dbReference type="NCBI Taxonomy" id="310955"/>
    <lineage>
        <taxon>Eukaryota</taxon>
        <taxon>Metazoa</taxon>
        <taxon>Ecdysozoa</taxon>
        <taxon>Nematoda</taxon>
        <taxon>Chromadorea</taxon>
        <taxon>Rhabditida</taxon>
        <taxon>Tylenchina</taxon>
        <taxon>Panagrolaimomorpha</taxon>
        <taxon>Panagrolaimoidea</taxon>
        <taxon>Panagrolaimidae</taxon>
        <taxon>Panagrolaimus</taxon>
    </lineage>
</organism>
<name>A0A914XZT3_9BILA</name>